<dbReference type="PANTHER" id="PTHR33697:SF1">
    <property type="entry name" value="TUDOR_PWWP_MBT SUPERFAMILY PROTEIN"/>
    <property type="match status" value="1"/>
</dbReference>
<dbReference type="Proteomes" id="UP001153555">
    <property type="component" value="Unassembled WGS sequence"/>
</dbReference>
<protein>
    <submittedName>
        <fullName evidence="3">Tudor/PWWP/MBT superfamily protein</fullName>
    </submittedName>
</protein>
<feature type="region of interest" description="Disordered" evidence="1">
    <location>
        <begin position="287"/>
        <end position="308"/>
    </location>
</feature>
<proteinExistence type="predicted"/>
<evidence type="ECO:0000259" key="2">
    <source>
        <dbReference type="PROSITE" id="PS50812"/>
    </source>
</evidence>
<accession>A0A9N7MWI8</accession>
<dbReference type="OrthoDB" id="607790at2759"/>
<feature type="compositionally biased region" description="Low complexity" evidence="1">
    <location>
        <begin position="291"/>
        <end position="305"/>
    </location>
</feature>
<dbReference type="PANTHER" id="PTHR33697">
    <property type="entry name" value="T17B22.17 PROTEIN-RELATED"/>
    <property type="match status" value="1"/>
</dbReference>
<dbReference type="CDD" id="cd05162">
    <property type="entry name" value="PWWP"/>
    <property type="match status" value="1"/>
</dbReference>
<feature type="region of interest" description="Disordered" evidence="1">
    <location>
        <begin position="362"/>
        <end position="395"/>
    </location>
</feature>
<gene>
    <name evidence="3" type="ORF">SHERM_14921</name>
</gene>
<dbReference type="InterPro" id="IPR044679">
    <property type="entry name" value="PWWP2-like"/>
</dbReference>
<evidence type="ECO:0000313" key="3">
    <source>
        <dbReference type="EMBL" id="CAA0814643.1"/>
    </source>
</evidence>
<comment type="caution">
    <text evidence="3">The sequence shown here is derived from an EMBL/GenBank/DDBJ whole genome shotgun (WGS) entry which is preliminary data.</text>
</comment>
<evidence type="ECO:0000256" key="1">
    <source>
        <dbReference type="SAM" id="MobiDB-lite"/>
    </source>
</evidence>
<dbReference type="Gene3D" id="2.30.30.140">
    <property type="match status" value="1"/>
</dbReference>
<feature type="compositionally biased region" description="Polar residues" evidence="1">
    <location>
        <begin position="159"/>
        <end position="179"/>
    </location>
</feature>
<dbReference type="EMBL" id="CACSLK010012206">
    <property type="protein sequence ID" value="CAA0814643.1"/>
    <property type="molecule type" value="Genomic_DNA"/>
</dbReference>
<keyword evidence="4" id="KW-1185">Reference proteome</keyword>
<organism evidence="3 4">
    <name type="scientific">Striga hermonthica</name>
    <name type="common">Purple witchweed</name>
    <name type="synonym">Buchnera hermonthica</name>
    <dbReference type="NCBI Taxonomy" id="68872"/>
    <lineage>
        <taxon>Eukaryota</taxon>
        <taxon>Viridiplantae</taxon>
        <taxon>Streptophyta</taxon>
        <taxon>Embryophyta</taxon>
        <taxon>Tracheophyta</taxon>
        <taxon>Spermatophyta</taxon>
        <taxon>Magnoliopsida</taxon>
        <taxon>eudicotyledons</taxon>
        <taxon>Gunneridae</taxon>
        <taxon>Pentapetalae</taxon>
        <taxon>asterids</taxon>
        <taxon>lamiids</taxon>
        <taxon>Lamiales</taxon>
        <taxon>Orobanchaceae</taxon>
        <taxon>Buchnereae</taxon>
        <taxon>Striga</taxon>
    </lineage>
</organism>
<feature type="region of interest" description="Disordered" evidence="1">
    <location>
        <begin position="132"/>
        <end position="181"/>
    </location>
</feature>
<feature type="domain" description="PWWP" evidence="2">
    <location>
        <begin position="16"/>
        <end position="71"/>
    </location>
</feature>
<feature type="region of interest" description="Disordered" evidence="1">
    <location>
        <begin position="516"/>
        <end position="571"/>
    </location>
</feature>
<dbReference type="Pfam" id="PF00855">
    <property type="entry name" value="PWWP"/>
    <property type="match status" value="1"/>
</dbReference>
<reference evidence="3" key="1">
    <citation type="submission" date="2019-12" db="EMBL/GenBank/DDBJ databases">
        <authorList>
            <person name="Scholes J."/>
        </authorList>
    </citation>
    <scope>NUCLEOTIDE SEQUENCE</scope>
</reference>
<evidence type="ECO:0000313" key="4">
    <source>
        <dbReference type="Proteomes" id="UP001153555"/>
    </source>
</evidence>
<dbReference type="SUPFAM" id="SSF63748">
    <property type="entry name" value="Tudor/PWWP/MBT"/>
    <property type="match status" value="1"/>
</dbReference>
<dbReference type="AlphaFoldDB" id="A0A9N7MWI8"/>
<name>A0A9N7MWI8_STRHE</name>
<dbReference type="InterPro" id="IPR000313">
    <property type="entry name" value="PWWP_dom"/>
</dbReference>
<dbReference type="PROSITE" id="PS50812">
    <property type="entry name" value="PWWP"/>
    <property type="match status" value="1"/>
</dbReference>
<feature type="compositionally biased region" description="Basic residues" evidence="1">
    <location>
        <begin position="527"/>
        <end position="541"/>
    </location>
</feature>
<sequence>MGCAGEEPFNGIDGSVGGLVWVRRRNGSWWPARIVGPDELPDGCLPAPRSGTPVKLLGREDASVDWYNLEKSKRVKAFRCEEYNDCIEKAKASTSHLSKKAVKYARREHAILHALELESACLGKDFPSLAPLKNPTEIGEPHQNMRSPLNEQNQEDFNKNSSDSWDESNSAPELSQSGVSFEEPKTCLDEIKEDCKLKKVPDNSEDEGFEGVKKRMRGLEDLGMCVGSSPGKKRPRVGRASEVLKKKNKRRTLSKVLECTPMVCVPVVCEHFSSPTEPCVVADSKIPGTKSNESNKMNNNNNSDSTITGVSCENVVSLSIMSRNNGDDSKTKENEISSVVGVVCEDGSCGRLFDVPLVTEEKQQSEEKASHWQSKGKRNSRPRRTEPDSGQPELVVPLVGPTRDTLRQIWANEFRNWSWDSGGPKSHLWAPQRPGLPVSNLKNDSSDFYDGPDLYDVNVEVRTGCARAQRVPYISLMSRLNGRPVTGHPISVEALEDGLCDVLLLSSKPKYHISSSSELDLSEFRRPRGKSRSKSKLKRNGPKNGLSSKKIRKLSSLTGCNKQSQRENKPVLEKLKGPSIACVPLKVVFSRINAALTGLARPTPPRVMGMSGT</sequence>